<dbReference type="Proteomes" id="UP000809137">
    <property type="component" value="Unassembled WGS sequence"/>
</dbReference>
<protein>
    <submittedName>
        <fullName evidence="1">Uncharacterized protein</fullName>
    </submittedName>
</protein>
<keyword evidence="2" id="KW-1185">Reference proteome</keyword>
<comment type="caution">
    <text evidence="1">The sequence shown here is derived from an EMBL/GenBank/DDBJ whole genome shotgun (WGS) entry which is preliminary data.</text>
</comment>
<evidence type="ECO:0000313" key="1">
    <source>
        <dbReference type="EMBL" id="MBM0749263.1"/>
    </source>
</evidence>
<reference evidence="1 2" key="1">
    <citation type="submission" date="2021-01" db="EMBL/GenBank/DDBJ databases">
        <title>Complete genome sequence of Pantoea eucrina OB49, a heavy metal tolerant bacterium with PGPR potential isolated from wheat in Algeria.</title>
        <authorList>
            <person name="Lekired A."/>
            <person name="Ouzari I.H."/>
        </authorList>
    </citation>
    <scope>NUCLEOTIDE SEQUENCE [LARGE SCALE GENOMIC DNA]</scope>
    <source>
        <strain evidence="1 2">OB49</strain>
    </source>
</reference>
<gene>
    <name evidence="1" type="ORF">JJB79_17900</name>
</gene>
<sequence length="78" mass="8591">MNKADDSEWVDIVIGEAVMALFSEELPVSYDALLSKLQEMLAAEKSAAKTRSLFFAIREIQGAEHPAINVASNEQTLH</sequence>
<proteinExistence type="predicted"/>
<evidence type="ECO:0000313" key="2">
    <source>
        <dbReference type="Proteomes" id="UP000809137"/>
    </source>
</evidence>
<accession>A0ABS1ZAC1</accession>
<organism evidence="1 2">
    <name type="scientific">Pantoea eucrina</name>
    <dbReference type="NCBI Taxonomy" id="472693"/>
    <lineage>
        <taxon>Bacteria</taxon>
        <taxon>Pseudomonadati</taxon>
        <taxon>Pseudomonadota</taxon>
        <taxon>Gammaproteobacteria</taxon>
        <taxon>Enterobacterales</taxon>
        <taxon>Erwiniaceae</taxon>
        <taxon>Pantoea</taxon>
    </lineage>
</organism>
<dbReference type="RefSeq" id="WP_040113789.1">
    <property type="nucleotide sequence ID" value="NZ_CP083450.1"/>
</dbReference>
<dbReference type="EMBL" id="JAFCXS010000019">
    <property type="protein sequence ID" value="MBM0749263.1"/>
    <property type="molecule type" value="Genomic_DNA"/>
</dbReference>
<name>A0ABS1ZAC1_9GAMM</name>
<dbReference type="GeneID" id="84693343"/>